<evidence type="ECO:0000256" key="10">
    <source>
        <dbReference type="ARBA" id="ARBA00022989"/>
    </source>
</evidence>
<dbReference type="Proteomes" id="UP000379480">
    <property type="component" value="Unassembled WGS sequence"/>
</dbReference>
<evidence type="ECO:0000256" key="5">
    <source>
        <dbReference type="ARBA" id="ARBA00022519"/>
    </source>
</evidence>
<name>A0A5E7CB00_PSEFL</name>
<evidence type="ECO:0000256" key="18">
    <source>
        <dbReference type="HAMAP-Rule" id="MF_00399"/>
    </source>
</evidence>
<feature type="disulfide bond" description="Redox-active" evidence="18">
    <location>
        <begin position="182"/>
        <end position="188"/>
    </location>
</feature>
<evidence type="ECO:0000256" key="4">
    <source>
        <dbReference type="ARBA" id="ARBA00022475"/>
    </source>
</evidence>
<evidence type="ECO:0000256" key="17">
    <source>
        <dbReference type="ARBA" id="ARBA00047804"/>
    </source>
</evidence>
<keyword evidence="3 18" id="KW-0813">Transport</keyword>
<feature type="transmembrane region" description="Helical" evidence="18">
    <location>
        <begin position="420"/>
        <end position="438"/>
    </location>
</feature>
<dbReference type="EC" id="1.8.1.8" evidence="18"/>
<comment type="function">
    <text evidence="18">Required to facilitate the formation of correct disulfide bonds in some periplasmic proteins and for the assembly of the periplasmic c-type cytochromes. Acts by transferring electrons from cytoplasmic thioredoxin to the periplasm. This transfer involves a cascade of disulfide bond formation and reduction steps.</text>
</comment>
<reference evidence="20 21" key="1">
    <citation type="submission" date="2019-09" db="EMBL/GenBank/DDBJ databases">
        <authorList>
            <person name="Chandra G."/>
            <person name="Truman W A."/>
        </authorList>
    </citation>
    <scope>NUCLEOTIDE SEQUENCE [LARGE SCALE GENOMIC DNA]</scope>
    <source>
        <strain evidence="20">PS723</strain>
    </source>
</reference>
<feature type="transmembrane region" description="Helical" evidence="18">
    <location>
        <begin position="343"/>
        <end position="374"/>
    </location>
</feature>
<dbReference type="InterPro" id="IPR036249">
    <property type="entry name" value="Thioredoxin-like_sf"/>
</dbReference>
<feature type="transmembrane region" description="Helical" evidence="18">
    <location>
        <begin position="386"/>
        <end position="408"/>
    </location>
</feature>
<dbReference type="Pfam" id="PF02683">
    <property type="entry name" value="DsbD_TM"/>
    <property type="match status" value="1"/>
</dbReference>
<evidence type="ECO:0000256" key="15">
    <source>
        <dbReference type="ARBA" id="ARBA00023284"/>
    </source>
</evidence>
<dbReference type="InterPro" id="IPR035671">
    <property type="entry name" value="DsbD_gamma"/>
</dbReference>
<dbReference type="Pfam" id="PF11412">
    <property type="entry name" value="DsbD_N"/>
    <property type="match status" value="1"/>
</dbReference>
<dbReference type="GO" id="GO:0045454">
    <property type="term" value="P:cell redox homeostasis"/>
    <property type="evidence" value="ECO:0007669"/>
    <property type="project" value="TreeGrafter"/>
</dbReference>
<dbReference type="HAMAP" id="MF_00399">
    <property type="entry name" value="DbsD"/>
    <property type="match status" value="1"/>
</dbReference>
<evidence type="ECO:0000313" key="20">
    <source>
        <dbReference type="EMBL" id="VVO01371.1"/>
    </source>
</evidence>
<keyword evidence="5 18" id="KW-0997">Cell inner membrane</keyword>
<evidence type="ECO:0000256" key="14">
    <source>
        <dbReference type="ARBA" id="ARBA00023157"/>
    </source>
</evidence>
<evidence type="ECO:0000256" key="7">
    <source>
        <dbReference type="ARBA" id="ARBA00022729"/>
    </source>
</evidence>
<dbReference type="SUPFAM" id="SSF74863">
    <property type="entry name" value="Thiol:disulfide interchange protein DsbD, N-terminal domain (DsbD-alpha)"/>
    <property type="match status" value="1"/>
</dbReference>
<dbReference type="GO" id="GO:0017004">
    <property type="term" value="P:cytochrome complex assembly"/>
    <property type="evidence" value="ECO:0007669"/>
    <property type="project" value="UniProtKB-UniRule"/>
</dbReference>
<feature type="transmembrane region" description="Helical" evidence="18">
    <location>
        <begin position="444"/>
        <end position="465"/>
    </location>
</feature>
<keyword evidence="6 18" id="KW-0812">Transmembrane</keyword>
<protein>
    <recommendedName>
        <fullName evidence="18">Thiol:disulfide interchange protein DsbD</fullName>
        <ecNumber evidence="18">1.8.1.8</ecNumber>
    </recommendedName>
    <alternativeName>
        <fullName evidence="18">Protein-disulfide reductase</fullName>
        <shortName evidence="18">Disulfide reductase</shortName>
    </alternativeName>
</protein>
<dbReference type="Pfam" id="PF13899">
    <property type="entry name" value="Thioredoxin_7"/>
    <property type="match status" value="1"/>
</dbReference>
<keyword evidence="12 18" id="KW-0520">NAD</keyword>
<feature type="disulfide bond" description="Redox-active" evidence="18">
    <location>
        <begin position="554"/>
        <end position="557"/>
    </location>
</feature>
<keyword evidence="11 18" id="KW-0560">Oxidoreductase</keyword>
<comment type="catalytic activity">
    <reaction evidence="16 18">
        <text>[protein]-dithiol + NAD(+) = [protein]-disulfide + NADH + H(+)</text>
        <dbReference type="Rhea" id="RHEA:18749"/>
        <dbReference type="Rhea" id="RHEA-COMP:10593"/>
        <dbReference type="Rhea" id="RHEA-COMP:10594"/>
        <dbReference type="ChEBI" id="CHEBI:15378"/>
        <dbReference type="ChEBI" id="CHEBI:29950"/>
        <dbReference type="ChEBI" id="CHEBI:50058"/>
        <dbReference type="ChEBI" id="CHEBI:57540"/>
        <dbReference type="ChEBI" id="CHEBI:57945"/>
        <dbReference type="EC" id="1.8.1.8"/>
    </reaction>
</comment>
<dbReference type="AlphaFoldDB" id="A0A5E7CB00"/>
<dbReference type="InterPro" id="IPR028250">
    <property type="entry name" value="DsbDN"/>
</dbReference>
<feature type="transmembrane region" description="Helical" evidence="18">
    <location>
        <begin position="224"/>
        <end position="252"/>
    </location>
</feature>
<comment type="catalytic activity">
    <reaction evidence="17 18">
        <text>[protein]-dithiol + NADP(+) = [protein]-disulfide + NADPH + H(+)</text>
        <dbReference type="Rhea" id="RHEA:18753"/>
        <dbReference type="Rhea" id="RHEA-COMP:10593"/>
        <dbReference type="Rhea" id="RHEA-COMP:10594"/>
        <dbReference type="ChEBI" id="CHEBI:15378"/>
        <dbReference type="ChEBI" id="CHEBI:29950"/>
        <dbReference type="ChEBI" id="CHEBI:50058"/>
        <dbReference type="ChEBI" id="CHEBI:57783"/>
        <dbReference type="ChEBI" id="CHEBI:58349"/>
        <dbReference type="EC" id="1.8.1.8"/>
    </reaction>
</comment>
<evidence type="ECO:0000259" key="19">
    <source>
        <dbReference type="PROSITE" id="PS51352"/>
    </source>
</evidence>
<feature type="transmembrane region" description="Helical" evidence="18">
    <location>
        <begin position="299"/>
        <end position="322"/>
    </location>
</feature>
<evidence type="ECO:0000256" key="6">
    <source>
        <dbReference type="ARBA" id="ARBA00022692"/>
    </source>
</evidence>
<dbReference type="GO" id="GO:0005886">
    <property type="term" value="C:plasma membrane"/>
    <property type="evidence" value="ECO:0007669"/>
    <property type="project" value="UniProtKB-SubCell"/>
</dbReference>
<dbReference type="Gene3D" id="3.40.30.10">
    <property type="entry name" value="Glutaredoxin"/>
    <property type="match status" value="1"/>
</dbReference>
<dbReference type="PANTHER" id="PTHR32234:SF0">
    <property type="entry name" value="THIOL:DISULFIDE INTERCHANGE PROTEIN DSBD"/>
    <property type="match status" value="1"/>
</dbReference>
<dbReference type="GO" id="GO:0047134">
    <property type="term" value="F:protein-disulfide reductase [NAD(P)H] activity"/>
    <property type="evidence" value="ECO:0007669"/>
    <property type="project" value="UniProtKB-UniRule"/>
</dbReference>
<evidence type="ECO:0000256" key="12">
    <source>
        <dbReference type="ARBA" id="ARBA00023027"/>
    </source>
</evidence>
<accession>A0A5E7CB00</accession>
<evidence type="ECO:0000256" key="3">
    <source>
        <dbReference type="ARBA" id="ARBA00022448"/>
    </source>
</evidence>
<feature type="disulfide bond" description="Redox-active" evidence="18">
    <location>
        <begin position="239"/>
        <end position="361"/>
    </location>
</feature>
<evidence type="ECO:0000256" key="2">
    <source>
        <dbReference type="ARBA" id="ARBA00007241"/>
    </source>
</evidence>
<dbReference type="CDD" id="cd02953">
    <property type="entry name" value="DsbDgamma"/>
    <property type="match status" value="1"/>
</dbReference>
<dbReference type="InterPro" id="IPR013766">
    <property type="entry name" value="Thioredoxin_domain"/>
</dbReference>
<evidence type="ECO:0000256" key="11">
    <source>
        <dbReference type="ARBA" id="ARBA00023002"/>
    </source>
</evidence>
<keyword evidence="10 18" id="KW-1133">Transmembrane helix</keyword>
<sequence length="641" mass="68981">MRLLRSRTGASPLATKALATDLVPCPHSLHSPPHSAMMRTLPIREIAMRRLLCLMLLLLALPVNAGGLLDSRPSSTLGSVNNSSDFLPVREAFQLSLMESTAQSIKLRFVASEGYYLYRHRFQFRTEPADVALGAAQLPQGEQKHDEFFGDVEVYHGILDVTLPRPAGDQRAFTLAVTYQGCADKGLCYPPETQRLSIVDTSSATTGAETPASDLQTRWNWRELALFFLAGVGLTFTPCVLPMLPILSGVVLRGQVGGWRGFNLSLAYVLPMAVCFALLGALMGMFGAQLNLQARLQSAWVLVPFALFFAVFALAMFGIFELKLPHAISSRLDRVANRTEGGSLWGAAVLGVVSSLLVSPCVSAPLAGALLYISASGDALGGALKLLLLGLGMGAPLLLVATGGAAWLPKSGPWLLYVKNAIGVLLLGLAIGLLSRVLPGQVTLLLLGLLAAGVGLFLGALEFIYKPPRQRLAQLLGMFLLFYALACWYGAFSGQTDPLSPIGRSLAVNSATGIPAQNASQWQTISTPAELDRALAEARTAGTPLLLDWYADWCISCKVIEHEVLNAGNVVERLKGYRLVRFDITASNREQRALLDRYKLFGPPALMFFGKDGLELGDARVIGEINAADFAERVAKANDRF</sequence>
<evidence type="ECO:0000256" key="16">
    <source>
        <dbReference type="ARBA" id="ARBA00047388"/>
    </source>
</evidence>
<keyword evidence="14 18" id="KW-1015">Disulfide bond</keyword>
<keyword evidence="13 18" id="KW-0472">Membrane</keyword>
<dbReference type="InterPro" id="IPR036929">
    <property type="entry name" value="DsbDN_sf"/>
</dbReference>
<dbReference type="InterPro" id="IPR022910">
    <property type="entry name" value="Thiol_diS_interchange_DbsD"/>
</dbReference>
<feature type="domain" description="Thioredoxin" evidence="19">
    <location>
        <begin position="510"/>
        <end position="639"/>
    </location>
</feature>
<comment type="subcellular location">
    <subcellularLocation>
        <location evidence="1 18">Cell inner membrane</location>
        <topology evidence="1 18">Multi-pass membrane protein</topology>
    </subcellularLocation>
</comment>
<dbReference type="GO" id="GO:0009055">
    <property type="term" value="F:electron transfer activity"/>
    <property type="evidence" value="ECO:0007669"/>
    <property type="project" value="UniProtKB-UniRule"/>
</dbReference>
<keyword evidence="8 18" id="KW-0201">Cytochrome c-type biogenesis</keyword>
<dbReference type="PROSITE" id="PS51352">
    <property type="entry name" value="THIOREDOXIN_2"/>
    <property type="match status" value="1"/>
</dbReference>
<dbReference type="PANTHER" id="PTHR32234">
    <property type="entry name" value="THIOL:DISULFIDE INTERCHANGE PROTEIN DSBD"/>
    <property type="match status" value="1"/>
</dbReference>
<evidence type="ECO:0000256" key="8">
    <source>
        <dbReference type="ARBA" id="ARBA00022748"/>
    </source>
</evidence>
<gene>
    <name evidence="20" type="primary">dsbD_1</name>
    <name evidence="18" type="synonym">dsbD</name>
    <name evidence="20" type="ORF">PS723_02665</name>
</gene>
<organism evidence="20 21">
    <name type="scientific">Pseudomonas fluorescens</name>
    <dbReference type="NCBI Taxonomy" id="294"/>
    <lineage>
        <taxon>Bacteria</taxon>
        <taxon>Pseudomonadati</taxon>
        <taxon>Pseudomonadota</taxon>
        <taxon>Gammaproteobacteria</taxon>
        <taxon>Pseudomonadales</taxon>
        <taxon>Pseudomonadaceae</taxon>
        <taxon>Pseudomonas</taxon>
    </lineage>
</organism>
<evidence type="ECO:0000256" key="9">
    <source>
        <dbReference type="ARBA" id="ARBA00022982"/>
    </source>
</evidence>
<evidence type="ECO:0000256" key="13">
    <source>
        <dbReference type="ARBA" id="ARBA00023136"/>
    </source>
</evidence>
<feature type="transmembrane region" description="Helical" evidence="18">
    <location>
        <begin position="264"/>
        <end position="287"/>
    </location>
</feature>
<evidence type="ECO:0000256" key="1">
    <source>
        <dbReference type="ARBA" id="ARBA00004429"/>
    </source>
</evidence>
<keyword evidence="9 18" id="KW-0249">Electron transport</keyword>
<dbReference type="SUPFAM" id="SSF52833">
    <property type="entry name" value="Thioredoxin-like"/>
    <property type="match status" value="1"/>
</dbReference>
<keyword evidence="7" id="KW-0732">Signal</keyword>
<proteinExistence type="inferred from homology"/>
<comment type="similarity">
    <text evidence="2 18">Belongs to the thioredoxin family. DsbD subfamily.</text>
</comment>
<dbReference type="InterPro" id="IPR003834">
    <property type="entry name" value="Cyt_c_assmbl_TM_dom"/>
</dbReference>
<dbReference type="Gene3D" id="2.60.40.1250">
    <property type="entry name" value="Thiol:disulfide interchange protein DsbD, N-terminal domain"/>
    <property type="match status" value="1"/>
</dbReference>
<evidence type="ECO:0000313" key="21">
    <source>
        <dbReference type="Proteomes" id="UP000379480"/>
    </source>
</evidence>
<keyword evidence="4 18" id="KW-1003">Cell membrane</keyword>
<dbReference type="NCBIfam" id="NF001419">
    <property type="entry name" value="PRK00293.1"/>
    <property type="match status" value="1"/>
</dbReference>
<dbReference type="EMBL" id="CABVHY010000012">
    <property type="protein sequence ID" value="VVO01371.1"/>
    <property type="molecule type" value="Genomic_DNA"/>
</dbReference>
<keyword evidence="15 18" id="KW-0676">Redox-active center</keyword>
<feature type="transmembrane region" description="Helical" evidence="18">
    <location>
        <begin position="472"/>
        <end position="491"/>
    </location>
</feature>